<keyword evidence="1" id="KW-0547">Nucleotide-binding</keyword>
<gene>
    <name evidence="1" type="ORF">NCTC9177_00186</name>
</gene>
<dbReference type="AlphaFoldDB" id="A0A7H4M7Y2"/>
<dbReference type="GO" id="GO:0005524">
    <property type="term" value="F:ATP binding"/>
    <property type="evidence" value="ECO:0007669"/>
    <property type="project" value="UniProtKB-KW"/>
</dbReference>
<name>A0A7H4M7Y2_KLEVA</name>
<keyword evidence="1" id="KW-0067">ATP-binding</keyword>
<organism evidence="1 2">
    <name type="scientific">Klebsiella variicola</name>
    <dbReference type="NCBI Taxonomy" id="244366"/>
    <lineage>
        <taxon>Bacteria</taxon>
        <taxon>Pseudomonadati</taxon>
        <taxon>Pseudomonadota</taxon>
        <taxon>Gammaproteobacteria</taxon>
        <taxon>Enterobacterales</taxon>
        <taxon>Enterobacteriaceae</taxon>
        <taxon>Klebsiella/Raoultella group</taxon>
        <taxon>Klebsiella</taxon>
        <taxon>Klebsiella pneumoniae complex</taxon>
    </lineage>
</organism>
<dbReference type="Proteomes" id="UP000254545">
    <property type="component" value="Unassembled WGS sequence"/>
</dbReference>
<dbReference type="EMBL" id="UGKR01000003">
    <property type="protein sequence ID" value="STS86432.1"/>
    <property type="molecule type" value="Genomic_DNA"/>
</dbReference>
<reference evidence="1 2" key="1">
    <citation type="submission" date="2018-06" db="EMBL/GenBank/DDBJ databases">
        <authorList>
            <consortium name="Pathogen Informatics"/>
            <person name="Doyle S."/>
        </authorList>
    </citation>
    <scope>NUCLEOTIDE SEQUENCE [LARGE SCALE GENOMIC DNA]</scope>
    <source>
        <strain evidence="1 2">NCTC9177</strain>
    </source>
</reference>
<evidence type="ECO:0000313" key="1">
    <source>
        <dbReference type="EMBL" id="STS86432.1"/>
    </source>
</evidence>
<accession>A0A7H4M7Y2</accession>
<proteinExistence type="predicted"/>
<comment type="caution">
    <text evidence="1">The sequence shown here is derived from an EMBL/GenBank/DDBJ whole genome shotgun (WGS) entry which is preliminary data.</text>
</comment>
<evidence type="ECO:0000313" key="2">
    <source>
        <dbReference type="Proteomes" id="UP000254545"/>
    </source>
</evidence>
<sequence>MDEFVGLADRVLVMHQGRYSGELARQAVTVDRMMTLAFGGQA</sequence>
<protein>
    <submittedName>
        <fullName evidence="1">Putative ABC transport system ATP-binding component</fullName>
    </submittedName>
</protein>